<dbReference type="VEuPathDB" id="FungiDB:SDRG_06965"/>
<accession>T0QCQ6</accession>
<dbReference type="EMBL" id="JH767150">
    <property type="protein sequence ID" value="EQC35684.1"/>
    <property type="molecule type" value="Genomic_DNA"/>
</dbReference>
<dbReference type="InParanoid" id="T0QCQ6"/>
<keyword evidence="2" id="KW-1185">Reference proteome</keyword>
<sequence>MTSPSSTTTIQATTSACRLDAVDDTYLGTRQLGARRRRRLCRKASLFKRHGTRCRPRVSSKMRSRLPCLSASATDVKAKTVVKKPHTIKLCYSSKTGLVRVFSGDALLRRACLSTDLAPLLAQA</sequence>
<name>T0QCQ6_SAPDV</name>
<evidence type="ECO:0000313" key="1">
    <source>
        <dbReference type="EMBL" id="EQC35684.1"/>
    </source>
</evidence>
<dbReference type="AlphaFoldDB" id="T0QCQ6"/>
<reference evidence="1 2" key="1">
    <citation type="submission" date="2012-04" db="EMBL/GenBank/DDBJ databases">
        <title>The Genome Sequence of Saprolegnia declina VS20.</title>
        <authorList>
            <consortium name="The Broad Institute Genome Sequencing Platform"/>
            <person name="Russ C."/>
            <person name="Nusbaum C."/>
            <person name="Tyler B."/>
            <person name="van West P."/>
            <person name="Dieguez-Uribeondo J."/>
            <person name="de Bruijn I."/>
            <person name="Tripathy S."/>
            <person name="Jiang R."/>
            <person name="Young S.K."/>
            <person name="Zeng Q."/>
            <person name="Gargeya S."/>
            <person name="Fitzgerald M."/>
            <person name="Haas B."/>
            <person name="Abouelleil A."/>
            <person name="Alvarado L."/>
            <person name="Arachchi H.M."/>
            <person name="Berlin A."/>
            <person name="Chapman S.B."/>
            <person name="Goldberg J."/>
            <person name="Griggs A."/>
            <person name="Gujja S."/>
            <person name="Hansen M."/>
            <person name="Howarth C."/>
            <person name="Imamovic A."/>
            <person name="Larimer J."/>
            <person name="McCowen C."/>
            <person name="Montmayeur A."/>
            <person name="Murphy C."/>
            <person name="Neiman D."/>
            <person name="Pearson M."/>
            <person name="Priest M."/>
            <person name="Roberts A."/>
            <person name="Saif S."/>
            <person name="Shea T."/>
            <person name="Sisk P."/>
            <person name="Sykes S."/>
            <person name="Wortman J."/>
            <person name="Nusbaum C."/>
            <person name="Birren B."/>
        </authorList>
    </citation>
    <scope>NUCLEOTIDE SEQUENCE [LARGE SCALE GENOMIC DNA]</scope>
    <source>
        <strain evidence="1 2">VS20</strain>
    </source>
</reference>
<gene>
    <name evidence="1" type="ORF">SDRG_06965</name>
</gene>
<evidence type="ECO:0000313" key="2">
    <source>
        <dbReference type="Proteomes" id="UP000030762"/>
    </source>
</evidence>
<dbReference type="RefSeq" id="XP_008611001.1">
    <property type="nucleotide sequence ID" value="XM_008612779.1"/>
</dbReference>
<dbReference type="Proteomes" id="UP000030762">
    <property type="component" value="Unassembled WGS sequence"/>
</dbReference>
<proteinExistence type="predicted"/>
<organism evidence="1 2">
    <name type="scientific">Saprolegnia diclina (strain VS20)</name>
    <dbReference type="NCBI Taxonomy" id="1156394"/>
    <lineage>
        <taxon>Eukaryota</taxon>
        <taxon>Sar</taxon>
        <taxon>Stramenopiles</taxon>
        <taxon>Oomycota</taxon>
        <taxon>Saprolegniomycetes</taxon>
        <taxon>Saprolegniales</taxon>
        <taxon>Saprolegniaceae</taxon>
        <taxon>Saprolegnia</taxon>
    </lineage>
</organism>
<dbReference type="GeneID" id="19947692"/>
<protein>
    <submittedName>
        <fullName evidence="1">Uncharacterized protein</fullName>
    </submittedName>
</protein>